<evidence type="ECO:0000313" key="1">
    <source>
        <dbReference type="EMBL" id="MDX8480657.1"/>
    </source>
</evidence>
<evidence type="ECO:0000313" key="2">
    <source>
        <dbReference type="Proteomes" id="UP001287059"/>
    </source>
</evidence>
<dbReference type="RefSeq" id="WP_320288970.1">
    <property type="nucleotide sequence ID" value="NZ_JAVIIW010000023.1"/>
</dbReference>
<protein>
    <submittedName>
        <fullName evidence="1">Uncharacterized protein</fullName>
    </submittedName>
</protein>
<dbReference type="EMBL" id="JAVIIW010000023">
    <property type="protein sequence ID" value="MDX8480657.1"/>
    <property type="molecule type" value="Genomic_DNA"/>
</dbReference>
<comment type="caution">
    <text evidence="1">The sequence shown here is derived from an EMBL/GenBank/DDBJ whole genome shotgun (WGS) entry which is preliminary data.</text>
</comment>
<keyword evidence="2" id="KW-1185">Reference proteome</keyword>
<name>A0ABU4Y129_9HYPH</name>
<proteinExistence type="predicted"/>
<organism evidence="1 2">
    <name type="scientific">Mesorhizobium album</name>
    <dbReference type="NCBI Taxonomy" id="3072314"/>
    <lineage>
        <taxon>Bacteria</taxon>
        <taxon>Pseudomonadati</taxon>
        <taxon>Pseudomonadota</taxon>
        <taxon>Alphaproteobacteria</taxon>
        <taxon>Hyphomicrobiales</taxon>
        <taxon>Phyllobacteriaceae</taxon>
        <taxon>Mesorhizobium</taxon>
    </lineage>
</organism>
<sequence>MAGISRKHPMLRRSQAMWFSRHRRGSADCDRRRGMIMVYPTNAYRNAA</sequence>
<dbReference type="Proteomes" id="UP001287059">
    <property type="component" value="Unassembled WGS sequence"/>
</dbReference>
<reference evidence="1 2" key="1">
    <citation type="submission" date="2023-08" db="EMBL/GenBank/DDBJ databases">
        <title>Implementing the SeqCode for naming new Mesorhizobium species isolated from Vachellia karroo root nodules.</title>
        <authorList>
            <person name="Van Lill M."/>
        </authorList>
    </citation>
    <scope>NUCLEOTIDE SEQUENCE [LARGE SCALE GENOMIC DNA]</scope>
    <source>
        <strain evidence="1 2">VK24D</strain>
    </source>
</reference>
<gene>
    <name evidence="1" type="ORF">RFN28_19620</name>
</gene>
<accession>A0ABU4Y129</accession>